<feature type="domain" description="Ig-like" evidence="1">
    <location>
        <begin position="292"/>
        <end position="327"/>
    </location>
</feature>
<dbReference type="Proteomes" id="UP001302676">
    <property type="component" value="Unassembled WGS sequence"/>
</dbReference>
<keyword evidence="3" id="KW-1185">Reference proteome</keyword>
<reference evidence="2" key="2">
    <citation type="submission" date="2023-05" db="EMBL/GenBank/DDBJ databases">
        <authorList>
            <consortium name="Lawrence Berkeley National Laboratory"/>
            <person name="Steindorff A."/>
            <person name="Hensen N."/>
            <person name="Bonometti L."/>
            <person name="Westerberg I."/>
            <person name="Brannstrom I.O."/>
            <person name="Guillou S."/>
            <person name="Cros-Aarteil S."/>
            <person name="Calhoun S."/>
            <person name="Haridas S."/>
            <person name="Kuo A."/>
            <person name="Mondo S."/>
            <person name="Pangilinan J."/>
            <person name="Riley R."/>
            <person name="Labutti K."/>
            <person name="Andreopoulos B."/>
            <person name="Lipzen A."/>
            <person name="Chen C."/>
            <person name="Yanf M."/>
            <person name="Daum C."/>
            <person name="Ng V."/>
            <person name="Clum A."/>
            <person name="Ohm R."/>
            <person name="Martin F."/>
            <person name="Silar P."/>
            <person name="Natvig D."/>
            <person name="Lalanne C."/>
            <person name="Gautier V."/>
            <person name="Ament-Velasquez S.L."/>
            <person name="Kruys A."/>
            <person name="Hutchinson M.I."/>
            <person name="Powell A.J."/>
            <person name="Barry K."/>
            <person name="Miller A.N."/>
            <person name="Grigoriev I.V."/>
            <person name="Debuchy R."/>
            <person name="Gladieux P."/>
            <person name="Thoren M.H."/>
            <person name="Johannesson H."/>
        </authorList>
    </citation>
    <scope>NUCLEOTIDE SEQUENCE</scope>
    <source>
        <strain evidence="2">CBS 141.50</strain>
    </source>
</reference>
<dbReference type="PROSITE" id="PS50835">
    <property type="entry name" value="IG_LIKE"/>
    <property type="match status" value="1"/>
</dbReference>
<dbReference type="EMBL" id="MU853600">
    <property type="protein sequence ID" value="KAK4142186.1"/>
    <property type="molecule type" value="Genomic_DNA"/>
</dbReference>
<evidence type="ECO:0000259" key="1">
    <source>
        <dbReference type="PROSITE" id="PS50835"/>
    </source>
</evidence>
<protein>
    <recommendedName>
        <fullName evidence="1">Ig-like domain-containing protein</fullName>
    </recommendedName>
</protein>
<accession>A0AAN6V270</accession>
<gene>
    <name evidence="2" type="ORF">C8A04DRAFT_13447</name>
</gene>
<comment type="caution">
    <text evidence="2">The sequence shown here is derived from an EMBL/GenBank/DDBJ whole genome shotgun (WGS) entry which is preliminary data.</text>
</comment>
<name>A0AAN6V270_9PEZI</name>
<evidence type="ECO:0000313" key="2">
    <source>
        <dbReference type="EMBL" id="KAK4142186.1"/>
    </source>
</evidence>
<dbReference type="GeneID" id="87814329"/>
<dbReference type="AlphaFoldDB" id="A0AAN6V270"/>
<dbReference type="InterPro" id="IPR007110">
    <property type="entry name" value="Ig-like_dom"/>
</dbReference>
<evidence type="ECO:0000313" key="3">
    <source>
        <dbReference type="Proteomes" id="UP001302676"/>
    </source>
</evidence>
<organism evidence="2 3">
    <name type="scientific">Dichotomopilus funicola</name>
    <dbReference type="NCBI Taxonomy" id="1934379"/>
    <lineage>
        <taxon>Eukaryota</taxon>
        <taxon>Fungi</taxon>
        <taxon>Dikarya</taxon>
        <taxon>Ascomycota</taxon>
        <taxon>Pezizomycotina</taxon>
        <taxon>Sordariomycetes</taxon>
        <taxon>Sordariomycetidae</taxon>
        <taxon>Sordariales</taxon>
        <taxon>Chaetomiaceae</taxon>
        <taxon>Dichotomopilus</taxon>
    </lineage>
</organism>
<sequence>MDQAVGRLQAALASVTNEVTVAAANIKFDFSIVKYEAPREFQPVGQLLSDRRKRDAEDGKSHTTARRLAALFAGVCPKTPALVAAYGKRASEIATQATSKVSKAHFASVFSQYTGVDATSMWAAATSSPNGADGDAIQVHLLACMLASVWDAPEATSIWVEIVDGRRHDIALQVEGGGAVPFATAAAAAQAEIPRQQLAEWDASARAWLEVANSAKSKEQTQFRLILHNIELSVGGPEQCLTTTANVVGAWVGAVTVMDNLLSGIPQEVSDGSAIVGLMAWHLYPEIHVFGPRNAELKMNDDLVPPGGILTLGCSPSATTPKSGVTWSLSLSKLRYYGNSVPATATLQGDSSRLTAGEFRFVLVGCLLREWNTPPAKDEMAIRVLGGIARAVIQGLLDRSAVNGFPGPGDDYLWIRTLVAAMLLLNKASEDYTGNEHKFQPFVTLGRNRPQYGPQPPADWEGRIVAQHFFGMLDPGMFLSALRGPEERIAALRRIAHRIPGLQDLPAIIRYKTTDHQTDFVSLFPSPGVEEAELLLAEIREAGPFATEPDIVDCFPSSADWEMYDNGNPDPFFTPDARQANSETYSGGNILDSFVTTSGRRFDRRFGDWESAIFIPTGSPGHFYGENFSLEDLAWALQRGTIRPNIDTIAADPMTPWLARFHYALSCLQSFPEPVISIRTLQRNPQKAKWARAWDQGTLVSNPWVVPVKETFSILAYFISGCDIGHDELHKNIAGISFGSSLYVPDELLRDPFLTRTEGPRRVTRILGNIGKPGLVIFSSVTNPMTAPLDHTAWRIVEDMGAFDGQPADLFASTSMHLSFTQWGRSMDMADSHGTQDVQFTKMESVVSIRDAGRWIGDVDVVATLKSSYILSWSPTHSPCGHPTTSEPPKSVSLKSINNWDELRECQSGLAVVRVHGNWLARLAVTAYLAQRAEKAAGGGARITLLPSSVCWTCLMNDNEFHSVVYIY</sequence>
<dbReference type="RefSeq" id="XP_062635557.1">
    <property type="nucleotide sequence ID" value="XM_062777716.1"/>
</dbReference>
<proteinExistence type="predicted"/>
<reference evidence="2" key="1">
    <citation type="journal article" date="2023" name="Mol. Phylogenet. Evol.">
        <title>Genome-scale phylogeny and comparative genomics of the fungal order Sordariales.</title>
        <authorList>
            <person name="Hensen N."/>
            <person name="Bonometti L."/>
            <person name="Westerberg I."/>
            <person name="Brannstrom I.O."/>
            <person name="Guillou S."/>
            <person name="Cros-Aarteil S."/>
            <person name="Calhoun S."/>
            <person name="Haridas S."/>
            <person name="Kuo A."/>
            <person name="Mondo S."/>
            <person name="Pangilinan J."/>
            <person name="Riley R."/>
            <person name="LaButti K."/>
            <person name="Andreopoulos B."/>
            <person name="Lipzen A."/>
            <person name="Chen C."/>
            <person name="Yan M."/>
            <person name="Daum C."/>
            <person name="Ng V."/>
            <person name="Clum A."/>
            <person name="Steindorff A."/>
            <person name="Ohm R.A."/>
            <person name="Martin F."/>
            <person name="Silar P."/>
            <person name="Natvig D.O."/>
            <person name="Lalanne C."/>
            <person name="Gautier V."/>
            <person name="Ament-Velasquez S.L."/>
            <person name="Kruys A."/>
            <person name="Hutchinson M.I."/>
            <person name="Powell A.J."/>
            <person name="Barry K."/>
            <person name="Miller A.N."/>
            <person name="Grigoriev I.V."/>
            <person name="Debuchy R."/>
            <person name="Gladieux P."/>
            <person name="Hiltunen Thoren M."/>
            <person name="Johannesson H."/>
        </authorList>
    </citation>
    <scope>NUCLEOTIDE SEQUENCE</scope>
    <source>
        <strain evidence="2">CBS 141.50</strain>
    </source>
</reference>